<keyword evidence="4" id="KW-0648">Protein biosynthesis</keyword>
<dbReference type="GO" id="GO:0016740">
    <property type="term" value="F:transferase activity"/>
    <property type="evidence" value="ECO:0007669"/>
    <property type="project" value="UniProtKB-KW"/>
</dbReference>
<protein>
    <submittedName>
        <fullName evidence="7">Aspartyl-tRNA(Asn) amidotransferase subunit B @ Glutamyl-tRNA(Gln) amidotransferase subunit B</fullName>
        <ecNumber evidence="7">6.3.5.6</ecNumber>
        <ecNumber evidence="7">6.3.5.7</ecNumber>
    </submittedName>
</protein>
<dbReference type="GO" id="GO:0005524">
    <property type="term" value="F:ATP binding"/>
    <property type="evidence" value="ECO:0007669"/>
    <property type="project" value="UniProtKB-KW"/>
</dbReference>
<dbReference type="EMBL" id="UOGK01000386">
    <property type="protein sequence ID" value="VAX40400.1"/>
    <property type="molecule type" value="Genomic_DNA"/>
</dbReference>
<evidence type="ECO:0000256" key="2">
    <source>
        <dbReference type="ARBA" id="ARBA00022741"/>
    </source>
</evidence>
<dbReference type="GO" id="GO:0070681">
    <property type="term" value="P:glutaminyl-tRNAGln biosynthesis via transamidation"/>
    <property type="evidence" value="ECO:0007669"/>
    <property type="project" value="TreeGrafter"/>
</dbReference>
<evidence type="ECO:0000256" key="5">
    <source>
        <dbReference type="SAM" id="MobiDB-lite"/>
    </source>
</evidence>
<evidence type="ECO:0000256" key="4">
    <source>
        <dbReference type="ARBA" id="ARBA00022917"/>
    </source>
</evidence>
<dbReference type="InterPro" id="IPR006075">
    <property type="entry name" value="Asn/Gln-tRNA_Trfase_suB/E_cat"/>
</dbReference>
<gene>
    <name evidence="7" type="ORF">MNBD_PLANCTO03-154</name>
</gene>
<evidence type="ECO:0000259" key="6">
    <source>
        <dbReference type="Pfam" id="PF02934"/>
    </source>
</evidence>
<name>A0A3B1DXY7_9ZZZZ</name>
<sequence length="186" mass="20101">MSETVYTQADIERVEPIVGMEVHVELATRSKMFSRAPNPARGGRDARPTGSGSGSGSGGGDEVLPNSLTDPVVLALPGALPVMNRAAVEMAMLVGLALGCEIAEVSRWDRKSYFYPDLPKAYQISQYDLPLCFDGVFEVPGLDARGGFDLSGPRTRIGIIRAHLEEDAGKLLHEEAGGGWMVRWWI</sequence>
<keyword evidence="3" id="KW-0067">ATP-binding</keyword>
<dbReference type="EC" id="6.3.5.7" evidence="7"/>
<organism evidence="7">
    <name type="scientific">hydrothermal vent metagenome</name>
    <dbReference type="NCBI Taxonomy" id="652676"/>
    <lineage>
        <taxon>unclassified sequences</taxon>
        <taxon>metagenomes</taxon>
        <taxon>ecological metagenomes</taxon>
    </lineage>
</organism>
<keyword evidence="1 7" id="KW-0436">Ligase</keyword>
<feature type="compositionally biased region" description="Gly residues" evidence="5">
    <location>
        <begin position="51"/>
        <end position="61"/>
    </location>
</feature>
<feature type="domain" description="Aspartyl/Glutamyl-tRNA(Gln) amidotransferase subunit B/E catalytic" evidence="6">
    <location>
        <begin position="17"/>
        <end position="176"/>
    </location>
</feature>
<reference evidence="7" key="1">
    <citation type="submission" date="2018-06" db="EMBL/GenBank/DDBJ databases">
        <authorList>
            <person name="Zhirakovskaya E."/>
        </authorList>
    </citation>
    <scope>NUCLEOTIDE SEQUENCE</scope>
</reference>
<keyword evidence="2" id="KW-0547">Nucleotide-binding</keyword>
<feature type="region of interest" description="Disordered" evidence="5">
    <location>
        <begin position="33"/>
        <end position="63"/>
    </location>
</feature>
<dbReference type="GO" id="GO:0006412">
    <property type="term" value="P:translation"/>
    <property type="evidence" value="ECO:0007669"/>
    <property type="project" value="UniProtKB-KW"/>
</dbReference>
<accession>A0A3B1DXY7</accession>
<dbReference type="PANTHER" id="PTHR11659">
    <property type="entry name" value="GLUTAMYL-TRNA GLN AMIDOTRANSFERASE SUBUNIT B MITOCHONDRIAL AND PROKARYOTIC PET112-RELATED"/>
    <property type="match status" value="1"/>
</dbReference>
<evidence type="ECO:0000256" key="3">
    <source>
        <dbReference type="ARBA" id="ARBA00022840"/>
    </source>
</evidence>
<dbReference type="InterPro" id="IPR017959">
    <property type="entry name" value="Asn/Gln-tRNA_amidoTrfase_suB/E"/>
</dbReference>
<dbReference type="AlphaFoldDB" id="A0A3B1DXY7"/>
<evidence type="ECO:0000256" key="1">
    <source>
        <dbReference type="ARBA" id="ARBA00022598"/>
    </source>
</evidence>
<dbReference type="GO" id="GO:0050566">
    <property type="term" value="F:asparaginyl-tRNA synthase (glutamine-hydrolyzing) activity"/>
    <property type="evidence" value="ECO:0007669"/>
    <property type="project" value="UniProtKB-EC"/>
</dbReference>
<dbReference type="Pfam" id="PF02934">
    <property type="entry name" value="GatB_N"/>
    <property type="match status" value="1"/>
</dbReference>
<dbReference type="PANTHER" id="PTHR11659:SF0">
    <property type="entry name" value="GLUTAMYL-TRNA(GLN) AMIDOTRANSFERASE SUBUNIT B, MITOCHONDRIAL"/>
    <property type="match status" value="1"/>
</dbReference>
<keyword evidence="7" id="KW-0808">Transferase</keyword>
<proteinExistence type="predicted"/>
<dbReference type="InterPro" id="IPR014746">
    <property type="entry name" value="Gln_synth/guanido_kin_cat_dom"/>
</dbReference>
<evidence type="ECO:0000313" key="7">
    <source>
        <dbReference type="EMBL" id="VAX40400.1"/>
    </source>
</evidence>
<dbReference type="GO" id="GO:0050567">
    <property type="term" value="F:glutaminyl-tRNA synthase (glutamine-hydrolyzing) activity"/>
    <property type="evidence" value="ECO:0007669"/>
    <property type="project" value="UniProtKB-EC"/>
</dbReference>
<dbReference type="SUPFAM" id="SSF55931">
    <property type="entry name" value="Glutamine synthetase/guanido kinase"/>
    <property type="match status" value="1"/>
</dbReference>
<dbReference type="EC" id="6.3.5.6" evidence="7"/>